<dbReference type="PROSITE" id="PS50937">
    <property type="entry name" value="HTH_MERR_2"/>
    <property type="match status" value="1"/>
</dbReference>
<protein>
    <recommendedName>
        <fullName evidence="1">HTH merR-type domain-containing protein</fullName>
    </recommendedName>
</protein>
<proteinExistence type="predicted"/>
<dbReference type="InterPro" id="IPR000551">
    <property type="entry name" value="MerR-type_HTH_dom"/>
</dbReference>
<dbReference type="EMBL" id="JAUZQC010000003">
    <property type="protein sequence ID" value="KAK5874638.1"/>
    <property type="molecule type" value="Genomic_DNA"/>
</dbReference>
<dbReference type="Proteomes" id="UP001346869">
    <property type="component" value="Unassembled WGS sequence"/>
</dbReference>
<reference evidence="2 3" key="1">
    <citation type="journal article" date="2023" name="Genes (Basel)">
        <title>Chromosome-Level Genome Assembly and Circadian Gene Repertoire of the Patagonia Blennie Eleginops maclovinus-The Closest Ancestral Proxy of Antarctic Cryonotothenioids.</title>
        <authorList>
            <person name="Cheng C.C."/>
            <person name="Rivera-Colon A.G."/>
            <person name="Minhas B.F."/>
            <person name="Wilson L."/>
            <person name="Rayamajhi N."/>
            <person name="Vargas-Chacoff L."/>
            <person name="Catchen J.M."/>
        </authorList>
    </citation>
    <scope>NUCLEOTIDE SEQUENCE [LARGE SCALE GENOMIC DNA]</scope>
    <source>
        <strain evidence="2">JMC-PN-2008</strain>
    </source>
</reference>
<feature type="domain" description="HTH merR-type" evidence="1">
    <location>
        <begin position="1"/>
        <end position="26"/>
    </location>
</feature>
<evidence type="ECO:0000259" key="1">
    <source>
        <dbReference type="PROSITE" id="PS50937"/>
    </source>
</evidence>
<reference evidence="2 3" key="2">
    <citation type="journal article" date="2023" name="Mol. Biol. Evol.">
        <title>Genomics of Secondarily Temperate Adaptation in the Only Non-Antarctic Icefish.</title>
        <authorList>
            <person name="Rivera-Colon A.G."/>
            <person name="Rayamajhi N."/>
            <person name="Minhas B.F."/>
            <person name="Madrigal G."/>
            <person name="Bilyk K.T."/>
            <person name="Yoon V."/>
            <person name="Hune M."/>
            <person name="Gregory S."/>
            <person name="Cheng C.H.C."/>
            <person name="Catchen J.M."/>
        </authorList>
    </citation>
    <scope>NUCLEOTIDE SEQUENCE [LARGE SCALE GENOMIC DNA]</scope>
    <source>
        <strain evidence="2">JMC-PN-2008</strain>
    </source>
</reference>
<evidence type="ECO:0000313" key="3">
    <source>
        <dbReference type="Proteomes" id="UP001346869"/>
    </source>
</evidence>
<accession>A0AAN7Y2R1</accession>
<dbReference type="GO" id="GO:0006355">
    <property type="term" value="P:regulation of DNA-templated transcription"/>
    <property type="evidence" value="ECO:0007669"/>
    <property type="project" value="InterPro"/>
</dbReference>
<dbReference type="InterPro" id="IPR058913">
    <property type="entry name" value="Integrase_dom_put"/>
</dbReference>
<evidence type="ECO:0000313" key="2">
    <source>
        <dbReference type="EMBL" id="KAK5874638.1"/>
    </source>
</evidence>
<gene>
    <name evidence="2" type="ORF">PBY51_019566</name>
</gene>
<sequence length="395" mass="46101">MDNLDFIKFYFNLGLSYNNILEALSVRHNVIISMKTLKRILKKNGLFLRRHDTLEDAVRFIRRELRDSGGLHGYRVMHARCQEKGMSIRKEDVRIILSTLDPEGTERRRSRRLSRRAYFAKGPNFIWHVDSYDKLKPFGICINGAIDGFSRRMLWLNAYCTSSDPKVVGGYYLETAQELGGCARIVRTDMGTENCSIRDMQRHLRRNDTDAHGGERSFMYGRSTSNQRIESWWGFLRKECVDFWLGHFHRLKDEGDFVGDFLDKNLMLFCFLALIQDDLDLTKNTWNHHLIRPSKNVHVPHGRPDAMYTIPELYGTEDYLCPVAEEDLGRCEEYCTHRHVIACDDDLFILCTSIMAEKNFQVPGDAYMAIDLYLSLRSELIRVFDLDRVPFAHDT</sequence>
<name>A0AAN7Y2R1_ELEMC</name>
<keyword evidence="3" id="KW-1185">Reference proteome</keyword>
<dbReference type="PANTHER" id="PTHR46791">
    <property type="entry name" value="EXPRESSED PROTEIN"/>
    <property type="match status" value="1"/>
</dbReference>
<dbReference type="Pfam" id="PF24764">
    <property type="entry name" value="rva_4"/>
    <property type="match status" value="1"/>
</dbReference>
<organism evidence="2 3">
    <name type="scientific">Eleginops maclovinus</name>
    <name type="common">Patagonian blennie</name>
    <name type="synonym">Eleginus maclovinus</name>
    <dbReference type="NCBI Taxonomy" id="56733"/>
    <lineage>
        <taxon>Eukaryota</taxon>
        <taxon>Metazoa</taxon>
        <taxon>Chordata</taxon>
        <taxon>Craniata</taxon>
        <taxon>Vertebrata</taxon>
        <taxon>Euteleostomi</taxon>
        <taxon>Actinopterygii</taxon>
        <taxon>Neopterygii</taxon>
        <taxon>Teleostei</taxon>
        <taxon>Neoteleostei</taxon>
        <taxon>Acanthomorphata</taxon>
        <taxon>Eupercaria</taxon>
        <taxon>Perciformes</taxon>
        <taxon>Notothenioidei</taxon>
        <taxon>Eleginopidae</taxon>
        <taxon>Eleginops</taxon>
    </lineage>
</organism>
<dbReference type="AlphaFoldDB" id="A0AAN7Y2R1"/>
<comment type="caution">
    <text evidence="2">The sequence shown here is derived from an EMBL/GenBank/DDBJ whole genome shotgun (WGS) entry which is preliminary data.</text>
</comment>
<dbReference type="GO" id="GO:0003677">
    <property type="term" value="F:DNA binding"/>
    <property type="evidence" value="ECO:0007669"/>
    <property type="project" value="InterPro"/>
</dbReference>
<dbReference type="PANTHER" id="PTHR46791:SF13">
    <property type="entry name" value="CLR5 DOMAIN-CONTAINING PROTEIN"/>
    <property type="match status" value="1"/>
</dbReference>